<comment type="caution">
    <text evidence="2">The sequence shown here is derived from an EMBL/GenBank/DDBJ whole genome shotgun (WGS) entry which is preliminary data.</text>
</comment>
<keyword evidence="1" id="KW-0732">Signal</keyword>
<sequence length="847" mass="85264">MKKILFSLICCGIFGVAHADPALMKGFIPGGSGVLDVKSRTPSGQPLFDASGRPTGNMSPAALYSGFVSAATVASPGAYAPADLPLALTVAGNALGQTAQIVPSGYTVTSATVTAAGNACPASSVFTLAGTGTKIIVSDGNGLSGSVVTVSVGGTAGSAADVPANPVTLTSTTSGCTPPEFSLGWGLAGAGVTLGGWGYQTAPAVTPSGSSLSAGSVATVVATLTTAPVNLSSELIPSSQKGVPSGVAGLDANGNVTANLLTGKMIAGADAFANYLSDTFSGGFDPARGYEADLIGGWNQYADGTYMQRQVLQQTDPYGPYSAGCGYALNMLGSVYTSRNPISEQPPEGGAASIVAMGGFDTAAHCILFGNQQARLVLPVASYTATSIVLQAPLTASQAAQIHPSMYVTTNSPNPALSLTNTAGTLPKRNLYAAVVKTAPAAGDTTIAVWGWDVPSWGTGVAGQVPQTTTLDTVWSKYTSPVVFIGGGAASSAFANNWYAIIDARDLIPSATNKSLIHQFTMDEEDGPTVVNGTAPANSIYFQGHSMNAGNQPAALTTDSYEYLFGGNIPHHIQFDGGIGNWLIDGDNIFVPSLKQQQLTTDNPTQSYQIWQMPVGVGTKNQFQMVLWNDSGNPSAADGWQRVVTHLGPTVDGAIPADGDPGGSKQGDIEWNVGANYGSISLCGYATTCGLRVNGDGTVNISGAVSAGAINSSSLTSTGAVSGKSLAATADVSGATVTATGKISGGSVSTTGVVSAGSISASGAALFGGDITTGAGGMLHSEGADSIDTGRILLSITSSTSSFEESARLWCRDCLNSGQASGAGTGRWVFKDSAGTWRSDDGVVAAN</sequence>
<dbReference type="PATRIC" id="fig|442.7.peg.21"/>
<organism evidence="2 3">
    <name type="scientific">Gluconobacter potus</name>
    <dbReference type="NCBI Taxonomy" id="2724927"/>
    <lineage>
        <taxon>Bacteria</taxon>
        <taxon>Pseudomonadati</taxon>
        <taxon>Pseudomonadota</taxon>
        <taxon>Alphaproteobacteria</taxon>
        <taxon>Acetobacterales</taxon>
        <taxon>Acetobacteraceae</taxon>
        <taxon>Gluconobacter</taxon>
    </lineage>
</organism>
<proteinExistence type="predicted"/>
<dbReference type="Proteomes" id="UP000075573">
    <property type="component" value="Unassembled WGS sequence"/>
</dbReference>
<dbReference type="RefSeq" id="WP_062497841.1">
    <property type="nucleotide sequence ID" value="NZ_LHZB01000121.1"/>
</dbReference>
<name>A0A149QPK5_9PROT</name>
<reference evidence="2 3" key="1">
    <citation type="submission" date="2015-06" db="EMBL/GenBank/DDBJ databases">
        <title>Improved classification and identification of acetic acid bacteria using matrix-assisted laser desorption/ionization time-of-flight mass spectrometry; Gluconobacter nephelii and Gluconobacter uchimurae are later heterotypic synonyms of Gluconobacter japonicus and Gluconobacter oxydans, respectively.</title>
        <authorList>
            <person name="Li L."/>
            <person name="Cleenwerck I."/>
            <person name="De Vuyst L."/>
            <person name="Vandamme P."/>
        </authorList>
    </citation>
    <scope>NUCLEOTIDE SEQUENCE [LARGE SCALE GENOMIC DNA]</scope>
    <source>
        <strain evidence="2 3">LMG 1764</strain>
    </source>
</reference>
<dbReference type="EMBL" id="LHZB01000121">
    <property type="protein sequence ID" value="KXU99220.1"/>
    <property type="molecule type" value="Genomic_DNA"/>
</dbReference>
<dbReference type="AlphaFoldDB" id="A0A149QPK5"/>
<feature type="chain" id="PRO_5007552786" evidence="1">
    <location>
        <begin position="20"/>
        <end position="847"/>
    </location>
</feature>
<protein>
    <submittedName>
        <fullName evidence="2">Uncharacterized protein</fullName>
    </submittedName>
</protein>
<gene>
    <name evidence="2" type="ORF">AD929_15570</name>
</gene>
<feature type="signal peptide" evidence="1">
    <location>
        <begin position="1"/>
        <end position="19"/>
    </location>
</feature>
<accession>A0A149QPK5</accession>
<evidence type="ECO:0000313" key="3">
    <source>
        <dbReference type="Proteomes" id="UP000075573"/>
    </source>
</evidence>
<evidence type="ECO:0000256" key="1">
    <source>
        <dbReference type="SAM" id="SignalP"/>
    </source>
</evidence>
<evidence type="ECO:0000313" key="2">
    <source>
        <dbReference type="EMBL" id="KXU99220.1"/>
    </source>
</evidence>